<dbReference type="InterPro" id="IPR013216">
    <property type="entry name" value="Methyltransf_11"/>
</dbReference>
<feature type="transmembrane region" description="Helical" evidence="4">
    <location>
        <begin position="6799"/>
        <end position="6820"/>
    </location>
</feature>
<evidence type="ECO:0000256" key="4">
    <source>
        <dbReference type="SAM" id="Phobius"/>
    </source>
</evidence>
<evidence type="ECO:0000313" key="7">
    <source>
        <dbReference type="EMBL" id="CAF1196963.1"/>
    </source>
</evidence>
<keyword evidence="3" id="KW-0436">Ligase</keyword>
<dbReference type="OrthoDB" id="416786at2759"/>
<dbReference type="Gene3D" id="1.10.1200.10">
    <property type="entry name" value="ACP-like"/>
    <property type="match status" value="5"/>
</dbReference>
<dbReference type="SUPFAM" id="SSF56801">
    <property type="entry name" value="Acetyl-CoA synthetase-like"/>
    <property type="match status" value="5"/>
</dbReference>
<dbReference type="SUPFAM" id="SSF53335">
    <property type="entry name" value="S-adenosyl-L-methionine-dependent methyltransferases"/>
    <property type="match status" value="1"/>
</dbReference>
<evidence type="ECO:0000256" key="3">
    <source>
        <dbReference type="ARBA" id="ARBA00022598"/>
    </source>
</evidence>
<keyword evidence="4" id="KW-0812">Transmembrane</keyword>
<dbReference type="CDD" id="cd02440">
    <property type="entry name" value="AdoMet_MTases"/>
    <property type="match status" value="1"/>
</dbReference>
<keyword evidence="1" id="KW-0596">Phosphopantetheine</keyword>
<feature type="transmembrane region" description="Helical" evidence="4">
    <location>
        <begin position="7045"/>
        <end position="7066"/>
    </location>
</feature>
<dbReference type="Gene3D" id="3.40.50.150">
    <property type="entry name" value="Vaccinia Virus protein VP39"/>
    <property type="match status" value="1"/>
</dbReference>
<dbReference type="PROSITE" id="PS50075">
    <property type="entry name" value="CARRIER"/>
    <property type="match status" value="4"/>
</dbReference>
<keyword evidence="4" id="KW-1133">Transmembrane helix</keyword>
<dbReference type="Pfam" id="PF00550">
    <property type="entry name" value="PP-binding"/>
    <property type="match status" value="3"/>
</dbReference>
<dbReference type="GO" id="GO:0031177">
    <property type="term" value="F:phosphopantetheine binding"/>
    <property type="evidence" value="ECO:0007669"/>
    <property type="project" value="TreeGrafter"/>
</dbReference>
<dbReference type="GO" id="GO:0009366">
    <property type="term" value="C:enterobactin synthetase complex"/>
    <property type="evidence" value="ECO:0007669"/>
    <property type="project" value="TreeGrafter"/>
</dbReference>
<dbReference type="Gene3D" id="3.30.559.10">
    <property type="entry name" value="Chloramphenicol acetyltransferase-like domain"/>
    <property type="match status" value="8"/>
</dbReference>
<dbReference type="InterPro" id="IPR009081">
    <property type="entry name" value="PP-bd_ACP"/>
</dbReference>
<dbReference type="GO" id="GO:0043041">
    <property type="term" value="P:amino acid activation for nonribosomal peptide biosynthetic process"/>
    <property type="evidence" value="ECO:0007669"/>
    <property type="project" value="TreeGrafter"/>
</dbReference>
<dbReference type="Gene3D" id="3.30.559.30">
    <property type="entry name" value="Nonribosomal peptide synthetase, condensation domain"/>
    <property type="match status" value="8"/>
</dbReference>
<dbReference type="Gene3D" id="2.160.10.10">
    <property type="entry name" value="Hexapeptide repeat proteins"/>
    <property type="match status" value="2"/>
</dbReference>
<organism evidence="6 8">
    <name type="scientific">Adineta steineri</name>
    <dbReference type="NCBI Taxonomy" id="433720"/>
    <lineage>
        <taxon>Eukaryota</taxon>
        <taxon>Metazoa</taxon>
        <taxon>Spiralia</taxon>
        <taxon>Gnathifera</taxon>
        <taxon>Rotifera</taxon>
        <taxon>Eurotatoria</taxon>
        <taxon>Bdelloidea</taxon>
        <taxon>Adinetida</taxon>
        <taxon>Adinetidae</taxon>
        <taxon>Adineta</taxon>
    </lineage>
</organism>
<evidence type="ECO:0000313" key="8">
    <source>
        <dbReference type="Proteomes" id="UP000663832"/>
    </source>
</evidence>
<feature type="domain" description="Carrier" evidence="5">
    <location>
        <begin position="3381"/>
        <end position="3459"/>
    </location>
</feature>
<dbReference type="InterPro" id="IPR023213">
    <property type="entry name" value="CAT-like_dom_sf"/>
</dbReference>
<evidence type="ECO:0000259" key="5">
    <source>
        <dbReference type="PROSITE" id="PS50075"/>
    </source>
</evidence>
<dbReference type="GO" id="GO:0005829">
    <property type="term" value="C:cytosol"/>
    <property type="evidence" value="ECO:0007669"/>
    <property type="project" value="TreeGrafter"/>
</dbReference>
<evidence type="ECO:0000256" key="2">
    <source>
        <dbReference type="ARBA" id="ARBA00022553"/>
    </source>
</evidence>
<dbReference type="InterPro" id="IPR025110">
    <property type="entry name" value="AMP-bd_C"/>
</dbReference>
<dbReference type="PANTHER" id="PTHR45527">
    <property type="entry name" value="NONRIBOSOMAL PEPTIDE SYNTHETASE"/>
    <property type="match status" value="1"/>
</dbReference>
<dbReference type="FunFam" id="3.30.300.30:FF:000015">
    <property type="entry name" value="Nonribosomal peptide synthase SidD"/>
    <property type="match status" value="3"/>
</dbReference>
<feature type="transmembrane region" description="Helical" evidence="4">
    <location>
        <begin position="6832"/>
        <end position="6853"/>
    </location>
</feature>
<dbReference type="GO" id="GO:0009239">
    <property type="term" value="P:enterobactin biosynthetic process"/>
    <property type="evidence" value="ECO:0007669"/>
    <property type="project" value="TreeGrafter"/>
</dbReference>
<dbReference type="Pfam" id="PF00501">
    <property type="entry name" value="AMP-binding"/>
    <property type="match status" value="5"/>
</dbReference>
<dbReference type="InterPro" id="IPR045851">
    <property type="entry name" value="AMP-bd_C_sf"/>
</dbReference>
<dbReference type="SUPFAM" id="SSF47336">
    <property type="entry name" value="ACP-like"/>
    <property type="match status" value="5"/>
</dbReference>
<dbReference type="Proteomes" id="UP000663832">
    <property type="component" value="Unassembled WGS sequence"/>
</dbReference>
<dbReference type="Pfam" id="PF13193">
    <property type="entry name" value="AMP-binding_C"/>
    <property type="match status" value="5"/>
</dbReference>
<dbReference type="InterPro" id="IPR011004">
    <property type="entry name" value="Trimer_LpxA-like_sf"/>
</dbReference>
<dbReference type="PROSITE" id="PS00455">
    <property type="entry name" value="AMP_BINDING"/>
    <property type="match status" value="3"/>
</dbReference>
<feature type="domain" description="Carrier" evidence="5">
    <location>
        <begin position="1872"/>
        <end position="1952"/>
    </location>
</feature>
<dbReference type="Gene3D" id="2.30.38.10">
    <property type="entry name" value="Luciferase, Domain 3"/>
    <property type="match status" value="2"/>
</dbReference>
<dbReference type="EMBL" id="CAJNOM010000147">
    <property type="protein sequence ID" value="CAF1138954.1"/>
    <property type="molecule type" value="Genomic_DNA"/>
</dbReference>
<dbReference type="Gene3D" id="3.40.50.12780">
    <property type="entry name" value="N-terminal domain of ligase-like"/>
    <property type="match status" value="5"/>
</dbReference>
<keyword evidence="8" id="KW-1185">Reference proteome</keyword>
<dbReference type="EMBL" id="CAJNOI010000228">
    <property type="protein sequence ID" value="CAF1196963.1"/>
    <property type="molecule type" value="Genomic_DNA"/>
</dbReference>
<feature type="transmembrane region" description="Helical" evidence="4">
    <location>
        <begin position="6611"/>
        <end position="6631"/>
    </location>
</feature>
<sequence>MVGGLVVILHPYGQLDMELFSKTITHHQVSYLGTVPSQMINLTKFLNTTNRNYVFETLRCVSTGGIEIVVKVQVFFQNFSFLMLGESLFVGTVVDIQRYLKNNCQIYNYYGPTECTEAAVEHLITEDDLVRGSIPLGQPMANVYIYVVDKYLQPIIPGMHVGQIIIGGAGVFAGYRNRNELTAQAMCQINNELCYKTGDLGCFNTKTGCFEYRGREDYQVKLRGQRIELSEIESVIMSIAAMCIVVKVVHSNNDYLVAYVEEKSYNVNEEQLRQHCQSHLPPHMIPSFFIILDKLPLNQNGKIDRKLLPSSYLPSSTTPSVSELDTPVNQVEKDVYDIWCQVLEHNGRQISTTTNFFTIGGHSRLFIELYHRYQTIFGFDSRALAISMASFAQERIFLDEQIRFSNKHIFYNNFAALRVTEGVLSINRVLQALQLVLRKHEILRTSLVFNNDDSTLQQYVTDNHKTFTFLDQQTFESDNELQNMIYRTVINPDLFDLSNGRVFSCQILQQQKTTHDTDHTEFLEKSDVFVLYFHHAAVDGTSIPILLNDFYNAYSNNMTVLVDKQSVQYIDYAVYERIMDMTSSRSFWYSQLEGFNLKRALKLPVDRHRLPAVQRSGLASIAQISFDRELSMMFLNYASLHQITPFQLGLTAFYVFLFKLTHGETDLCIASINANRYRSELENMIGMFVSTLPYCVQLNSHWSFDELVKHVREKCLSILEHSHYPLQHILTDFRLNQLDVPFLEIVFNFIPVSTNIDWYSIGDVRLEQISIKQANEISQFDFSTMFLYNPTSDNHKLSCRFSCSHDLFDNTTVKTIAQRFQHLLSQLFLTNSNGIEKNRSTKSIKTLSLILPEEASEICALTLSRQTGVSTEAPASFAQARIWLDERIRFDPNNPQIAIYNMPFVYRLQAGHTLSIKQLQHALHLTVHKHPSLHTSLHFDTEKNLLLQRVITHEHKNNKNNMFSIIESTYETDKQLNELLHGEKRNPHLFNLTQGVVFRCHLVYYKQISSHHLLSHNDLLIFNFHHGLFDFSSMNIFLHDLNQAYTTSQLLYDDNTNLRYLDYAVIEQQMSMTGASMFWLDALHDCKLDQSLPLPFDRYRLANEHRTGRGTSISFDFGQDLSHNFRTHASSNNVSLEQLALATYYVFLFELTNGEKDLCIGINTDGRYRDELNSIVGMFVNAIPLRCQLDPHLSFNKITKHVQDNMINYIKYSYFPLQRILNQHPNISNPVFLDTSFDFVSSMTKDAEDGIMIGDSRISLIPYSIKISEDEIMSKFDFMLSFQHDLNLNEISCTIDASLDLFNPGTICIIAQRFQTMLHQQFTSFNSEKNKSIHELSIILPSERYIMQSLNNTQVLFPSPVSCVHHEFVYQVMKHPQKLAVELDEQSLTYCELLHYVQLLSIILLNEYHVLPGEVICQCVERSLSMVIGIMGIEMAGGVYCPLSPRDPQHRLHALIEQTGSQLLLVHRFTTNKVNDNIISVNTDLVCTDNYMKSDNDVDQLSGINVTSDNIAYITFTSGSTGVPKATQTRHKNLISFIHSLQYIDYIDEKDTVVQVFAAAFDAHIQEIVGALLSSASVVMLRSYGNMDFLYFANTLENKQITYMASVPSFLYNFCDFIEKNFNGNPLVTLRSLAIGGEVVSHKLVYHVKHYVQKTCYMWDVYGPAETTMLSTIYLIDSMSGHLDVPIGSLLANYQCKMFDVYLQPVPIGEEGELCVGGAGVFAGYFGRDDLTAKALVEIDGQLFYRTGDLVRIDNNGLLHYQGRKDHQIKLHGQRIELGEIERCLLSITSISACVVMKWNDDYLVAYVQSSHVNEEELRQYCQSHLPPHMIPSFFIILEKLPLNQNGKVDRKQLPSPGSSLSTLLSPDKSDTPLNQFEERIHSIWCQVLHCNENHISRTTSFFSIGGHSLLFIELYHHYQSVFNFDAHTLSIAPFLQQPTIFQHSQLLQTVIVNNIKATQWCTLHINEGIASFAQERIFLDEQVRFSSDIAIYNELHTLQVVQGSLSFNRLLQALRCVLNKHKILRTSLMLNNDNSNLTQCITDTHKTFTVTMNQTFENENKLQNIIYQTTINPTLFDLSTGRVFHTEILKHQISLNENNTSEFITNSDVLLIAFHHAAFDRASRSIFFNDLCLAYNTNTISAENDESLQYIDYSIHERLIDMSTSREFWYLQLEEYNLESRLLLPADRHRLSNDHRSSSASVTQTSFDNEISQSFLDYASIHHVTPFQLGLTVLYAFLSKLTHGENDLCISSLNANRHKTELQNIMGMFVSTLPYRIQLDPQWLFDELIKYVQEKCLSILGHSHYPLQHILANLHVNKSNISFLETMYDFITISSHNDELSFDGANLKQVSFEQSFEVAKFDFMLMFVYNPMLQNNRLSFCLTCSHDLFDEITVTNIGRRLEYCIQQLFSSKETMNRIDTCFTSISKINLILPEETQEMEDIIFCRQSHIMNEAPASFAQARLWYNESFHFPPNRSQVPIYNMPFVYSLYSHHSLSVQHLHHALQLVITKHESLRTSLNFHPHSNRLMQQIIDFSQNNNKLFTFIESTYTTHEQLNHIIHEERHNPRFFDLAQGLVFRCHLVYYKQISSNHLLSHKDLLIFNFHHALFDFPSMNIFLHDLNQAYTTGQLLYDDNTNLRYLDYAVIEQETSMTGASMFWLDVLHDCKLDQPLSLPFDRYRLANEHRTCHTTSISFDFGQDLSHEFLLHASSNNISLEHLTFTIYFIFLFKLTNGQTDLCLAMNINNNRYRDELKSIIGLFENVIPLRCQLDPQWSFHKLLEHVQDTTTNSMKYSYFPLQHILTQHPHISKNAFLDTSLEFISYKSNSDNNAMMVGDSQLVPAISLSNINEEQIPSVSDFSLPIYHDKNMNQLSWTMNASLDLFNIETVEKISQRFRSILNQLFTSLDNHMNKSIHEISLTLPNERLLIQSLNNTQISFPSALTCIHHEFVYQVMKHPQKLAVELDEQALTYSELLYYVQVLSLTLVNEYHVFPGEVVIGIMAIEMAGGVYCPLSPRDPQHRLHALTQQTQSRLILVHDLTTTKFNHDIIALNIDSILNVNDIESNISYNCLSSVIVKGEIIAYTIFTSGSTGTPKAVQVRHKNFIDCMHSLAYINSFNKDDTIVQMTRCSFDIHVQEILGTLLIGGEAFAVPLIKLILETCTPSCVVWNLYGPAETTIVSTFHRVHLIDDTRSVSIGRPLFNYRCMIMNRYLQSSVSDQEGELFIGGSGVFAGYFGHDDLTAKALVEIDGQLFYRTGDLVTIDKNGLLHYQGRKDHQIKLHGQRIELGEIERCLLNTTSISNCVVVKWNDDHLVAYVQCSEINEKKLREHCQSHLPPHMIPSIFIILDKLPLNQNGKIDRKLLPPPHFPSTRLTNSVELSLPTNDIEVNIHRIWCEIFKQNQIPTDTNIFTIGGHSLLIMQLFHRYKIEFYSETHTLSISNLFEHPTISHHAQFIQQSINTIHTVDEYPWSPLHIIQTEASFAQVRIYLDERIRFSSTDHNTNMYVIPLIYRISSMNDHISISQLQHTFQSIITKHQILRTALSLDTNGTIIQHCLDVNAIINDKDFSRFSIINLPDEEHEENEIVKKILNQSDLFDLSKGHVINCHILRRHQSNNSFTHNNDDLLTKDDLILFTIHHAMFDGASVSIFIRNLSLAYQSNDLLPIDDNSLQYIDYSIYEHTMDMTLSQEFWLLELKGYNLTHQLSLPVDRQRSPTNQQRSGLASIAEITFDNEICTSFLNYASAHHLTLFQLGLSIFYVFLFKLTHGDTDLCVGSINANRYRSELVNMIGMFVSTSPYRIELDRHWSFDEVVKYVQEKCLSILKHSHYPLQHILSDLNVSQSNASFLETMFDFITESKDMEYLYLNGVNLKQVSLNQSYEMAKFDFVMRFLYKPSSGDNQLSCSFVGSRDIFDATTAAIIGRRLEYLCEQIFDSKLTPASFAQYRIWSENQRDVDADQPSLRTHNLPFFYRLYTGDVLSVKQLRHALQLIVTKHESLHTSLHFDIQKNLLMQRVITHENKNNNNMFSIIETTYETDEQLNEIFHDEKRNTHLFDLAQGLVFRCHIIYYKQIFSNNILRDKDIIIFNFHHAFFDYPSMNIFLHDLNQAYQTGQLTTDNNTTLRYIDYALIEQQMSITGANMYWLDTLHDCHLDQSLSLPFDRYRLSNKHRTGHTTSISFNFDQDLSHHFLTYVSSNNTKHEHLALTTYFIFLFKITNGEKDLFIAKNIDNRYRDDLRSIIGLFENIIPLRCRLDPYWSFHQLLEHVGETTTKSLKYSYFPLQRILNRHPNISKPTFLDISFQFLSSMTTTDNKLIMIGDSQLSSIPTTMNINDFSLVIQHDLNINQFSCTINASLDLFNRDTVAKISQRFHCILHELSASIIHSQINKPIHELSLTLPNERLLMQSMNNTQVLFSSPLTCIHHEFVCQVMKHPQKLAVELDEQSLTYCELLYYVQVLSLALLNEYHVVPGEVVCQCVERSLSMVIGIMAIEMAGGVYCPLSPRDPQHRLHALTQQTQSRLVLVHHLTKTKFDQDTVSLETDSVLTSYVTEYVTDLIRLSKVITVSDDVAYIIFTSGSTGTPKAAQTRHRNFTNFVHSMQNAGVLNEHDIVSQICAPTYDVHVMEIMGSLLLCATVVMLHPYGNMDFAYFAHTLQHKQITCLAPVPTFLNHLCDFFALSSRYSWSTVRSLCIGGEPFSQKLVDRLRSHSKNKYYMHNIYAPAECTIVSICHRVDTLSIESKIPLGRVLANEQYKILDSFLQPAAIGEEGELFIGGVGIFAGYLGRDDLTAKALVEIDGQLFYRTGDLVTMDDNGLLRYHGRKDHQIKLHGQRIELGEIERCLLSITSISACVVMKWNDDYLVAYVQSSHVNEEELRQHCQSHLPPHMIPSFFIILDKLPLNSNGKIDRKLLPLPHFLSINITNSIELLLPTNDIEVSIHRIWCELFKQDQILTNTNIFTIGGHSLLMMQLFHQYKIQFHLEINSLSISNLFQHPTISHHAQLIQQSINIMDTLNDYPWSPLHLIQGKQHNLYWILLSTTYSSLFFLILARVSLTQERIFLDEQIRFSSNQTTMNNMYVIPLLYRISSTNDHVSITRLHHAFQCVITKHHILRTALYIEDTHGTIIQQCLDANIILDDHMKSRELTIVNLHNDDHRHMSEIIGEILNQVDLFNLSKGRVIRCHILRHCHQSQDSISCENNDLLSENDHILVSIHHTMFDGASTSIFLRDLSLAYQSDGSLFMDENTLNYIDYSVHEHVMNMSLSREFWQLELKGYSIARQLSLPIDRQRSSTNQQGSGLASSAQITFDDEICTSFLSYASSHHLTLFQLGLATLYVFLFRLTHDETDLCIGSINANRYRSELVNMIGMFVSTLPYRLVIDPYWSFDEVIKCVREKCLSILEHSHYPLQHILADLHLTQSNVSFFETMFDFISVSKDVEHLCLNDANLEEISLEQSLEMSKFDFSLTFVCNPLSDNKRLSCSFVCSHDLFEKSTISKIAQRFQYMFEQLFQTQPSNTTVMNVSSLINKISLILPEEAEEMELAVFHRFDNIMNEAPASFAQVRLWYNESIHFTPHISQVPIYNMPFLYSLYSHQTISVKQLRHALQLIVTRHESLRTSLIYHTENNRLMQQITDFSQNNNTLFTFLETTYTTQEQLNHVIHEETHNPQLFDLNQGLVFRCHLVYYKQISSNHLLSHKDLLIFNFHHALFDFPSMKVFLHDLNQAYTTGQLLYDDNTNLRYLDYAVLEQQMPMTGASMFWLDALHDCKLDQPLSLRFDRYRLMNEHRTGRTTSISFDFGQDLSHHFLMYASSNNIKHEHLALATYFIFLFKLTNGEKDLCIAMNIDNRYRDELKSIIGLFENIIPLRCQIDPHWCFHHLLEHVQEITTNSMKYSYFPLQHILTQHPHISKHAFLDTSLEFISNKSNNDNNAIILGDSQLVPASFSFNDNEDEILSVSDFSLSFHHDMNMNQLSCTIIASLDLFNRDTVEKISHRFHSILNQLSTSIVDNQINKPIYELSLTLTNEQYLMQSLNDTEISFSSPLMCIHHEFVYQVMKHPQKLAVELDEQSMTYSELLYYVQVLSLALLNEYHVFSGQVVIGIMAVEMAGGVYCPLSPRDPQHRLHALTQQTQSRLVLIHHFTKTKFSDDIVALDIDSILNGNNMDSDMNYSCLSNVIVEGEDVVYVIFTSGSTGTPKAVQVRHKNFMDCIHSLAYINTFNKYDTVVQMTRCSFDIHVQEILGTLLVGGALVMLHPGEAFAVHLIDLILKIGITNCIVWNLYGPAETTIVSTFHRIDLIEDTRSVSIGRPLSNYRCIFMSPYLQPSLIGQEGELLVGGVGVFAGYFGRDDLTAKALVEIDDQLFYRTGDLVRIDNNGLLHYQGRKDHQIKLHGQRIELGEIERCLLNTTSISNCVVVKWNDDHLVAYVQSSDVNEQKLREHCQSHLPPHMIPSIFIILDKLPLNQNGKIDRKSLPTPEFSSSADNIDDNVPRTTLEQQLQNIFSQAFHIESPHVEISFGQLGGTSLSAILALTLIRQQISNKVDIGLLFNNPSIRQLAQAIKPLSVLEELQATPSTANEIHETHVRLSPSFVVESLGIALLVCQWLLPIIIIHQWCPLLFPILPICHLLFYAICSRLLSPQNIKDDNIFSWNYYRWWFSDRLWNNNGFWLQHILGTPLYNYYLRLCGARVSHNAHIYTITMDAPWLLDIGDETWIADKTTLNCLYYTDNDTFALHSIKIGSYCSISARSILFDGVDMQDNIIVQPMSSVTGFIASRTIIDGEEHKSVSSDISITHSNRSFSIWHKIYQVITIISLICIHCTLLAIVYKVYSVEQIPLPISIAFCWTLWSIIACFVTLFLLKFIVGSCAAGETYPIASWSYLHKVWLRQLIVSSFHYAWFLPSEHDYLYPFILRWLGAQVEDDVKLSSIDIFLSYPTNLLKLERGVTSFAYVLLVPTEMTLEGDHRVDRITLGSHTNLANICSILPGSHLASHTMVGNLTRITRETNSNNGDVFIGVPARAMPFQMPIRQTMKDQIQTTPFWKTCFSHYISKCLLIGIYWSCGLVGGLILHTMIVCSLNRWHSYVDNKIIKQIIRKLEEDHEIFICPFLGNTQWLIRLFRIYGANIGNNVILPNVSSIFDYNLVTIGDHVRLNINAIIVCHTFEHRILKLVPVTVGNSCTLMSGSIVMPGCKLMESYVAKPMLSRSVPICDDVVKCQQESENFDRLSLWYEQISNVYKNINELQFMNWGYADLNEHIDDNTGYYSKKLYQQVLANVALTDQNILEVSCGRGVGAAWCVRTYAPRSYVGIDPSQDVINLCEQLYSKILRLSFIIADPKTHLPFQNESLDVVLSIETINVFDEIVAMKQFIDEATRVLTPSGYFLWCGLCNVDGSSVLIDYLTANNTFIIKEKVNITRNVLHALDIQSNSRANFIERYIRSADQEYCRLLAGLPGTQFYDNMKQGRAEYWRVVFRKKTVTDKPDLYDVSRVKMIFRVCVIKATAPLSVDTLPATVRKISLEDTVASATLTDHVTPDVKFDLINTMIDAIFQD</sequence>
<dbReference type="SUPFAM" id="SSF52777">
    <property type="entry name" value="CoA-dependent acyltransferases"/>
    <property type="match status" value="16"/>
</dbReference>
<dbReference type="GO" id="GO:0008757">
    <property type="term" value="F:S-adenosylmethionine-dependent methyltransferase activity"/>
    <property type="evidence" value="ECO:0007669"/>
    <property type="project" value="InterPro"/>
</dbReference>
<keyword evidence="4" id="KW-0472">Membrane</keyword>
<dbReference type="InterPro" id="IPR000873">
    <property type="entry name" value="AMP-dep_synth/lig_dom"/>
</dbReference>
<dbReference type="InterPro" id="IPR029063">
    <property type="entry name" value="SAM-dependent_MTases_sf"/>
</dbReference>
<name>A0A814RUA2_9BILA</name>
<dbReference type="Pfam" id="PF08241">
    <property type="entry name" value="Methyltransf_11"/>
    <property type="match status" value="1"/>
</dbReference>
<evidence type="ECO:0000313" key="6">
    <source>
        <dbReference type="EMBL" id="CAF1138954.1"/>
    </source>
</evidence>
<dbReference type="SUPFAM" id="SSF51161">
    <property type="entry name" value="Trimeric LpxA-like enzymes"/>
    <property type="match status" value="2"/>
</dbReference>
<dbReference type="InterPro" id="IPR036736">
    <property type="entry name" value="ACP-like_sf"/>
</dbReference>
<reference evidence="6" key="1">
    <citation type="submission" date="2021-02" db="EMBL/GenBank/DDBJ databases">
        <authorList>
            <person name="Nowell W R."/>
        </authorList>
    </citation>
    <scope>NUCLEOTIDE SEQUENCE</scope>
</reference>
<dbReference type="PANTHER" id="PTHR45527:SF1">
    <property type="entry name" value="FATTY ACID SYNTHASE"/>
    <property type="match status" value="1"/>
</dbReference>
<dbReference type="Gene3D" id="3.30.300.30">
    <property type="match status" value="5"/>
</dbReference>
<dbReference type="Proteomes" id="UP000663877">
    <property type="component" value="Unassembled WGS sequence"/>
</dbReference>
<protein>
    <recommendedName>
        <fullName evidence="5">Carrier domain-containing protein</fullName>
    </recommendedName>
</protein>
<evidence type="ECO:0000256" key="1">
    <source>
        <dbReference type="ARBA" id="ARBA00022450"/>
    </source>
</evidence>
<keyword evidence="2" id="KW-0597">Phosphoprotein</keyword>
<accession>A0A814RUA2</accession>
<dbReference type="InterPro" id="IPR020845">
    <property type="entry name" value="AMP-binding_CS"/>
</dbReference>
<gene>
    <name evidence="7" type="ORF">BJG266_LOCUS26670</name>
    <name evidence="6" type="ORF">QVE165_LOCUS22368</name>
</gene>
<proteinExistence type="predicted"/>
<dbReference type="Pfam" id="PF00668">
    <property type="entry name" value="Condensation"/>
    <property type="match status" value="8"/>
</dbReference>
<feature type="domain" description="Carrier" evidence="5">
    <location>
        <begin position="6483"/>
        <end position="6558"/>
    </location>
</feature>
<dbReference type="InterPro" id="IPR001242">
    <property type="entry name" value="Condensation_dom"/>
</dbReference>
<dbReference type="InterPro" id="IPR042099">
    <property type="entry name" value="ANL_N_sf"/>
</dbReference>
<dbReference type="CDD" id="cd05930">
    <property type="entry name" value="A_NRPS"/>
    <property type="match status" value="3"/>
</dbReference>
<dbReference type="NCBIfam" id="NF003417">
    <property type="entry name" value="PRK04813.1"/>
    <property type="match status" value="7"/>
</dbReference>
<feature type="domain" description="Carrier" evidence="5">
    <location>
        <begin position="4927"/>
        <end position="5005"/>
    </location>
</feature>
<dbReference type="GO" id="GO:0047527">
    <property type="term" value="F:2,3-dihydroxybenzoate-serine ligase activity"/>
    <property type="evidence" value="ECO:0007669"/>
    <property type="project" value="TreeGrafter"/>
</dbReference>
<comment type="caution">
    <text evidence="6">The sequence shown here is derived from an EMBL/GenBank/DDBJ whole genome shotgun (WGS) entry which is preliminary data.</text>
</comment>